<evidence type="ECO:0000313" key="2">
    <source>
        <dbReference type="Proteomes" id="UP000435304"/>
    </source>
</evidence>
<sequence length="154" mass="16498">MSDSLKSRIRADMTAAMKARQTTRTRTLRSVLAGISQAETAGEEAVELSDEQVLDVIVHEAKKRAESIEAYEASGREELAAQEREEAEVLAGYLPAALSEQEITELVRAAIAQTGAAEQGMRAMGKVMGVLTPQTKGRADGAQVAAEVKRQLQG</sequence>
<organism evidence="1 2">
    <name type="scientific">Auraticoccus cholistanensis</name>
    <dbReference type="NCBI Taxonomy" id="2656650"/>
    <lineage>
        <taxon>Bacteria</taxon>
        <taxon>Bacillati</taxon>
        <taxon>Actinomycetota</taxon>
        <taxon>Actinomycetes</taxon>
        <taxon>Propionibacteriales</taxon>
        <taxon>Propionibacteriaceae</taxon>
        <taxon>Auraticoccus</taxon>
    </lineage>
</organism>
<dbReference type="Gene3D" id="1.10.10.410">
    <property type="match status" value="1"/>
</dbReference>
<evidence type="ECO:0000313" key="1">
    <source>
        <dbReference type="EMBL" id="MVA77457.1"/>
    </source>
</evidence>
<dbReference type="InterPro" id="IPR042184">
    <property type="entry name" value="YqeY/Aim41_N"/>
</dbReference>
<dbReference type="Gene3D" id="1.10.1510.10">
    <property type="entry name" value="Uncharacterised protein YqeY/AIM41 PF09424, N-terminal domain"/>
    <property type="match status" value="1"/>
</dbReference>
<protein>
    <submittedName>
        <fullName evidence="1">GatB/YqeY domain-containing protein</fullName>
    </submittedName>
</protein>
<name>A0A6A9UZQ4_9ACTN</name>
<dbReference type="InterPro" id="IPR003789">
    <property type="entry name" value="Asn/Gln_tRNA_amidoTrase-B-like"/>
</dbReference>
<gene>
    <name evidence="1" type="ORF">GC722_15730</name>
</gene>
<dbReference type="PANTHER" id="PTHR28055:SF1">
    <property type="entry name" value="ALTERED INHERITANCE OF MITOCHONDRIA PROTEIN 41, MITOCHONDRIAL"/>
    <property type="match status" value="1"/>
</dbReference>
<proteinExistence type="predicted"/>
<dbReference type="GO" id="GO:0016884">
    <property type="term" value="F:carbon-nitrogen ligase activity, with glutamine as amido-N-donor"/>
    <property type="evidence" value="ECO:0007669"/>
    <property type="project" value="InterPro"/>
</dbReference>
<dbReference type="Proteomes" id="UP000435304">
    <property type="component" value="Unassembled WGS sequence"/>
</dbReference>
<dbReference type="PANTHER" id="PTHR28055">
    <property type="entry name" value="ALTERED INHERITANCE OF MITOCHONDRIA PROTEIN 41, MITOCHONDRIAL"/>
    <property type="match status" value="1"/>
</dbReference>
<dbReference type="Pfam" id="PF09424">
    <property type="entry name" value="YqeY"/>
    <property type="match status" value="1"/>
</dbReference>
<dbReference type="SUPFAM" id="SSF89095">
    <property type="entry name" value="GatB/YqeY motif"/>
    <property type="match status" value="1"/>
</dbReference>
<reference evidence="1 2" key="1">
    <citation type="submission" date="2019-12" db="EMBL/GenBank/DDBJ databases">
        <title>Auraticoccus cholistani sp. nov., an actinomycete isolated from soil of Cholistan desert.</title>
        <authorList>
            <person name="Cheema M.T."/>
        </authorList>
    </citation>
    <scope>NUCLEOTIDE SEQUENCE [LARGE SCALE GENOMIC DNA]</scope>
    <source>
        <strain evidence="1 2">F435</strain>
    </source>
</reference>
<keyword evidence="2" id="KW-1185">Reference proteome</keyword>
<dbReference type="EMBL" id="WPCU01000010">
    <property type="protein sequence ID" value="MVA77457.1"/>
    <property type="molecule type" value="Genomic_DNA"/>
</dbReference>
<accession>A0A6A9UZQ4</accession>
<comment type="caution">
    <text evidence="1">The sequence shown here is derived from an EMBL/GenBank/DDBJ whole genome shotgun (WGS) entry which is preliminary data.</text>
</comment>
<dbReference type="InterPro" id="IPR019004">
    <property type="entry name" value="YqeY/Aim41"/>
</dbReference>
<dbReference type="InterPro" id="IPR023168">
    <property type="entry name" value="GatB_Yqey_C_2"/>
</dbReference>
<dbReference type="RefSeq" id="WP_331714950.1">
    <property type="nucleotide sequence ID" value="NZ_WPCU01000010.1"/>
</dbReference>
<dbReference type="AlphaFoldDB" id="A0A6A9UZQ4"/>